<dbReference type="PROSITE" id="PS51257">
    <property type="entry name" value="PROKAR_LIPOPROTEIN"/>
    <property type="match status" value="1"/>
</dbReference>
<reference evidence="2 3" key="1">
    <citation type="submission" date="2016-10" db="EMBL/GenBank/DDBJ databases">
        <authorList>
            <person name="de Groot N.N."/>
        </authorList>
    </citation>
    <scope>NUCLEOTIDE SEQUENCE [LARGE SCALE GENOMIC DNA]</scope>
    <source>
        <strain evidence="2 3">TC2-24</strain>
    </source>
</reference>
<evidence type="ECO:0000256" key="1">
    <source>
        <dbReference type="SAM" id="SignalP"/>
    </source>
</evidence>
<evidence type="ECO:0000313" key="2">
    <source>
        <dbReference type="EMBL" id="SEV85195.1"/>
    </source>
</evidence>
<dbReference type="Proteomes" id="UP000199373">
    <property type="component" value="Unassembled WGS sequence"/>
</dbReference>
<feature type="signal peptide" evidence="1">
    <location>
        <begin position="1"/>
        <end position="22"/>
    </location>
</feature>
<organism evidence="2 3">
    <name type="scientific">Prevotella aff. ruminicola Tc2-24</name>
    <dbReference type="NCBI Taxonomy" id="81582"/>
    <lineage>
        <taxon>Bacteria</taxon>
        <taxon>Pseudomonadati</taxon>
        <taxon>Bacteroidota</taxon>
        <taxon>Bacteroidia</taxon>
        <taxon>Bacteroidales</taxon>
        <taxon>Prevotellaceae</taxon>
        <taxon>Prevotella</taxon>
    </lineage>
</organism>
<dbReference type="EMBL" id="FOIQ01000001">
    <property type="protein sequence ID" value="SEV85195.1"/>
    <property type="molecule type" value="Genomic_DNA"/>
</dbReference>
<feature type="chain" id="PRO_5011623420" evidence="1">
    <location>
        <begin position="23"/>
        <end position="489"/>
    </location>
</feature>
<evidence type="ECO:0000313" key="3">
    <source>
        <dbReference type="Proteomes" id="UP000199373"/>
    </source>
</evidence>
<sequence length="489" mass="54809">MKRSIFSCFLMATVIVSMVSCSKDHDVFNNSAVEQQHKSEFESNFIKKYGAVDPEQTWDFAKMYPTYSLSGNTILPRNLTRAVIDGGSEYMSIGDWYEVDAKTIEWMKKKLPDGRNHEDLGNPFYMIVPQNEFSIVPIYQGTGDFVWTLHLVVEDFNDQGDAMDITVWTKNQNIQKNESGNDGDWQDVGPVDPNTNYRTSRTHNTKTAKFVRAKPITFKNLPVGKSMYLYLSNLKSGAPRNPASSLAHQMLALNIHPDSVPSLGDDYKEMIIGCEDQAIYEKSDHDFEDVVFMMYGKPDVPEIKEITEPVKETVSKRYMVEDLGETDDFDFNDIVVDVLQTTTKTAVYKINEDGTRTFLRFEGDPTVSQKAVIRAMGGTLDFELTIGNMKWSKSGSGYAAGTMVNTGADGQAIDYNATLAEFDVTGWNSETNNISVKVGSKGSGNVMTIVFPKKGEVPMIIAVDTNWMKERVSVPSSWFTIPDDDDEGE</sequence>
<proteinExistence type="predicted"/>
<keyword evidence="3" id="KW-1185">Reference proteome</keyword>
<keyword evidence="1" id="KW-0732">Signal</keyword>
<protein>
    <submittedName>
        <fullName evidence="2">Uncharacterized protein</fullName>
    </submittedName>
</protein>
<gene>
    <name evidence="2" type="ORF">SAMN04487850_0476</name>
</gene>
<name>A0A1I0M9L6_9BACT</name>
<dbReference type="AlphaFoldDB" id="A0A1I0M9L6"/>
<accession>A0A1I0M9L6</accession>